<proteinExistence type="predicted"/>
<evidence type="ECO:0000313" key="2">
    <source>
        <dbReference type="Proteomes" id="UP000078540"/>
    </source>
</evidence>
<gene>
    <name evidence="1" type="ORF">ALC53_06392</name>
</gene>
<evidence type="ECO:0000313" key="1">
    <source>
        <dbReference type="EMBL" id="KYM83125.1"/>
    </source>
</evidence>
<reference evidence="1 2" key="1">
    <citation type="submission" date="2015-09" db="EMBL/GenBank/DDBJ databases">
        <title>Atta colombica WGS genome.</title>
        <authorList>
            <person name="Nygaard S."/>
            <person name="Hu H."/>
            <person name="Boomsma J."/>
            <person name="Zhang G."/>
        </authorList>
    </citation>
    <scope>NUCLEOTIDE SEQUENCE [LARGE SCALE GENOMIC DNA]</scope>
    <source>
        <strain evidence="1">Treedump-2</strain>
        <tissue evidence="1">Whole body</tissue>
    </source>
</reference>
<accession>A0A195BG31</accession>
<name>A0A195BG31_9HYME</name>
<dbReference type="AlphaFoldDB" id="A0A195BG31"/>
<dbReference type="Proteomes" id="UP000078540">
    <property type="component" value="Unassembled WGS sequence"/>
</dbReference>
<keyword evidence="2" id="KW-1185">Reference proteome</keyword>
<sequence length="54" mass="6042">MLGEPGVRRALDRILGSGNHSGSSGNRRISMIKTAQKQFKKQKLLSLNLFRLMT</sequence>
<protein>
    <submittedName>
        <fullName evidence="1">Uncharacterized protein</fullName>
    </submittedName>
</protein>
<organism evidence="1 2">
    <name type="scientific">Atta colombica</name>
    <dbReference type="NCBI Taxonomy" id="520822"/>
    <lineage>
        <taxon>Eukaryota</taxon>
        <taxon>Metazoa</taxon>
        <taxon>Ecdysozoa</taxon>
        <taxon>Arthropoda</taxon>
        <taxon>Hexapoda</taxon>
        <taxon>Insecta</taxon>
        <taxon>Pterygota</taxon>
        <taxon>Neoptera</taxon>
        <taxon>Endopterygota</taxon>
        <taxon>Hymenoptera</taxon>
        <taxon>Apocrita</taxon>
        <taxon>Aculeata</taxon>
        <taxon>Formicoidea</taxon>
        <taxon>Formicidae</taxon>
        <taxon>Myrmicinae</taxon>
        <taxon>Atta</taxon>
    </lineage>
</organism>
<dbReference type="EMBL" id="KQ976500">
    <property type="protein sequence ID" value="KYM83125.1"/>
    <property type="molecule type" value="Genomic_DNA"/>
</dbReference>